<proteinExistence type="inferred from homology"/>
<keyword evidence="6" id="KW-0375">Hydrogen ion transport</keyword>
<dbReference type="GO" id="GO:0005886">
    <property type="term" value="C:plasma membrane"/>
    <property type="evidence" value="ECO:0007669"/>
    <property type="project" value="TreeGrafter"/>
</dbReference>
<evidence type="ECO:0000256" key="11">
    <source>
        <dbReference type="SAM" id="Phobius"/>
    </source>
</evidence>
<dbReference type="InterPro" id="IPR000568">
    <property type="entry name" value="ATP_synth_F0_asu"/>
</dbReference>
<name>A0A0F9JX90_9ZZZZ</name>
<evidence type="ECO:0000256" key="6">
    <source>
        <dbReference type="ARBA" id="ARBA00022781"/>
    </source>
</evidence>
<evidence type="ECO:0000256" key="4">
    <source>
        <dbReference type="ARBA" id="ARBA00022547"/>
    </source>
</evidence>
<dbReference type="EMBL" id="LAZR01015130">
    <property type="protein sequence ID" value="KKM14503.1"/>
    <property type="molecule type" value="Genomic_DNA"/>
</dbReference>
<dbReference type="Pfam" id="PF00119">
    <property type="entry name" value="ATP-synt_A"/>
    <property type="match status" value="1"/>
</dbReference>
<feature type="transmembrane region" description="Helical" evidence="11">
    <location>
        <begin position="16"/>
        <end position="34"/>
    </location>
</feature>
<feature type="non-terminal residue" evidence="12">
    <location>
        <position position="117"/>
    </location>
</feature>
<dbReference type="GO" id="GO:0046933">
    <property type="term" value="F:proton-transporting ATP synthase activity, rotational mechanism"/>
    <property type="evidence" value="ECO:0007669"/>
    <property type="project" value="TreeGrafter"/>
</dbReference>
<evidence type="ECO:0000256" key="7">
    <source>
        <dbReference type="ARBA" id="ARBA00022989"/>
    </source>
</evidence>
<keyword evidence="3" id="KW-0813">Transport</keyword>
<dbReference type="SUPFAM" id="SSF81336">
    <property type="entry name" value="F1F0 ATP synthase subunit A"/>
    <property type="match status" value="1"/>
</dbReference>
<comment type="caution">
    <text evidence="12">The sequence shown here is derived from an EMBL/GenBank/DDBJ whole genome shotgun (WGS) entry which is preliminary data.</text>
</comment>
<dbReference type="PANTHER" id="PTHR42823">
    <property type="entry name" value="ATP SYNTHASE SUBUNIT A, CHLOROPLASTIC"/>
    <property type="match status" value="1"/>
</dbReference>
<sequence length="117" mass="13096">MHEEFMWLDFIPVPHFVSYAFLASFILIGVALMLRGGMALVPRGVQNLVEVLAEAMLNLSEETIGERWGRTFFPFIATLFMFILTCNLMGLIPGFTSPTSNLNMTAAMAVPVFLVYQ</sequence>
<evidence type="ECO:0000256" key="9">
    <source>
        <dbReference type="ARBA" id="ARBA00023136"/>
    </source>
</evidence>
<dbReference type="PANTHER" id="PTHR42823:SF3">
    <property type="entry name" value="ATP SYNTHASE SUBUNIT A, CHLOROPLASTIC"/>
    <property type="match status" value="1"/>
</dbReference>
<comment type="similarity">
    <text evidence="2">Belongs to the ATPase A chain family.</text>
</comment>
<dbReference type="GO" id="GO:0042777">
    <property type="term" value="P:proton motive force-driven plasma membrane ATP synthesis"/>
    <property type="evidence" value="ECO:0007669"/>
    <property type="project" value="TreeGrafter"/>
</dbReference>
<keyword evidence="9 11" id="KW-0472">Membrane</keyword>
<dbReference type="InterPro" id="IPR045082">
    <property type="entry name" value="ATP_syn_F0_a_bact/chloroplast"/>
</dbReference>
<keyword evidence="4" id="KW-0138">CF(0)</keyword>
<evidence type="ECO:0000256" key="8">
    <source>
        <dbReference type="ARBA" id="ARBA00023065"/>
    </source>
</evidence>
<dbReference type="CDD" id="cd00310">
    <property type="entry name" value="ATP-synt_Fo_a_6"/>
    <property type="match status" value="1"/>
</dbReference>
<keyword evidence="10" id="KW-0066">ATP synthesis</keyword>
<evidence type="ECO:0000256" key="10">
    <source>
        <dbReference type="ARBA" id="ARBA00023310"/>
    </source>
</evidence>
<evidence type="ECO:0000256" key="3">
    <source>
        <dbReference type="ARBA" id="ARBA00022448"/>
    </source>
</evidence>
<gene>
    <name evidence="12" type="ORF">LCGC14_1705440</name>
</gene>
<reference evidence="12" key="1">
    <citation type="journal article" date="2015" name="Nature">
        <title>Complex archaea that bridge the gap between prokaryotes and eukaryotes.</title>
        <authorList>
            <person name="Spang A."/>
            <person name="Saw J.H."/>
            <person name="Jorgensen S.L."/>
            <person name="Zaremba-Niedzwiedzka K."/>
            <person name="Martijn J."/>
            <person name="Lind A.E."/>
            <person name="van Eijk R."/>
            <person name="Schleper C."/>
            <person name="Guy L."/>
            <person name="Ettema T.J."/>
        </authorList>
    </citation>
    <scope>NUCLEOTIDE SEQUENCE</scope>
</reference>
<evidence type="ECO:0000313" key="12">
    <source>
        <dbReference type="EMBL" id="KKM14503.1"/>
    </source>
</evidence>
<evidence type="ECO:0000256" key="1">
    <source>
        <dbReference type="ARBA" id="ARBA00004141"/>
    </source>
</evidence>
<keyword evidence="8" id="KW-0406">Ion transport</keyword>
<dbReference type="InterPro" id="IPR035908">
    <property type="entry name" value="F0_ATP_A_sf"/>
</dbReference>
<dbReference type="Gene3D" id="1.20.120.220">
    <property type="entry name" value="ATP synthase, F0 complex, subunit A"/>
    <property type="match status" value="1"/>
</dbReference>
<protein>
    <recommendedName>
        <fullName evidence="13">F0F1 ATP synthase subunit A</fullName>
    </recommendedName>
</protein>
<dbReference type="GO" id="GO:0045259">
    <property type="term" value="C:proton-transporting ATP synthase complex"/>
    <property type="evidence" value="ECO:0007669"/>
    <property type="project" value="UniProtKB-KW"/>
</dbReference>
<keyword evidence="5 11" id="KW-0812">Transmembrane</keyword>
<accession>A0A0F9JX90</accession>
<organism evidence="12">
    <name type="scientific">marine sediment metagenome</name>
    <dbReference type="NCBI Taxonomy" id="412755"/>
    <lineage>
        <taxon>unclassified sequences</taxon>
        <taxon>metagenomes</taxon>
        <taxon>ecological metagenomes</taxon>
    </lineage>
</organism>
<evidence type="ECO:0000256" key="5">
    <source>
        <dbReference type="ARBA" id="ARBA00022692"/>
    </source>
</evidence>
<comment type="subcellular location">
    <subcellularLocation>
        <location evidence="1">Membrane</location>
        <topology evidence="1">Multi-pass membrane protein</topology>
    </subcellularLocation>
</comment>
<dbReference type="AlphaFoldDB" id="A0A0F9JX90"/>
<keyword evidence="7 11" id="KW-1133">Transmembrane helix</keyword>
<evidence type="ECO:0008006" key="13">
    <source>
        <dbReference type="Google" id="ProtNLM"/>
    </source>
</evidence>
<feature type="transmembrane region" description="Helical" evidence="11">
    <location>
        <begin position="72"/>
        <end position="92"/>
    </location>
</feature>
<evidence type="ECO:0000256" key="2">
    <source>
        <dbReference type="ARBA" id="ARBA00006810"/>
    </source>
</evidence>